<feature type="compositionally biased region" description="Polar residues" evidence="1">
    <location>
        <begin position="1292"/>
        <end position="1304"/>
    </location>
</feature>
<feature type="compositionally biased region" description="Polar residues" evidence="1">
    <location>
        <begin position="949"/>
        <end position="966"/>
    </location>
</feature>
<feature type="compositionally biased region" description="Polar residues" evidence="1">
    <location>
        <begin position="1363"/>
        <end position="1373"/>
    </location>
</feature>
<dbReference type="KEGG" id="ccin:112494255"/>
<evidence type="ECO:0000256" key="2">
    <source>
        <dbReference type="SAM" id="SignalP"/>
    </source>
</evidence>
<feature type="chain" id="PRO_5042520133" evidence="2">
    <location>
        <begin position="19"/>
        <end position="1532"/>
    </location>
</feature>
<feature type="region of interest" description="Disordered" evidence="1">
    <location>
        <begin position="1390"/>
        <end position="1419"/>
    </location>
</feature>
<evidence type="ECO:0000313" key="3">
    <source>
        <dbReference type="Proteomes" id="UP000694920"/>
    </source>
</evidence>
<protein>
    <submittedName>
        <fullName evidence="4">Protein PF14_0175-like</fullName>
    </submittedName>
</protein>
<keyword evidence="2" id="KW-0732">Signal</keyword>
<feature type="compositionally biased region" description="Basic residues" evidence="1">
    <location>
        <begin position="445"/>
        <end position="460"/>
    </location>
</feature>
<dbReference type="Proteomes" id="UP000694920">
    <property type="component" value="Unplaced"/>
</dbReference>
<name>A0AAJ7W0K7_CEPCN</name>
<evidence type="ECO:0000313" key="4">
    <source>
        <dbReference type="RefSeq" id="XP_024940128.1"/>
    </source>
</evidence>
<feature type="signal peptide" evidence="2">
    <location>
        <begin position="1"/>
        <end position="18"/>
    </location>
</feature>
<dbReference type="RefSeq" id="XP_024940128.1">
    <property type="nucleotide sequence ID" value="XM_025084360.1"/>
</dbReference>
<feature type="region of interest" description="Disordered" evidence="1">
    <location>
        <begin position="338"/>
        <end position="363"/>
    </location>
</feature>
<dbReference type="GeneID" id="112494255"/>
<reference evidence="4" key="1">
    <citation type="submission" date="2025-08" db="UniProtKB">
        <authorList>
            <consortium name="RefSeq"/>
        </authorList>
    </citation>
    <scope>IDENTIFICATION</scope>
</reference>
<feature type="compositionally biased region" description="Polar residues" evidence="1">
    <location>
        <begin position="338"/>
        <end position="347"/>
    </location>
</feature>
<evidence type="ECO:0000256" key="1">
    <source>
        <dbReference type="SAM" id="MobiDB-lite"/>
    </source>
</evidence>
<feature type="region of interest" description="Disordered" evidence="1">
    <location>
        <begin position="945"/>
        <end position="966"/>
    </location>
</feature>
<feature type="region of interest" description="Disordered" evidence="1">
    <location>
        <begin position="1512"/>
        <end position="1532"/>
    </location>
</feature>
<sequence>MYLYPVVLFLLSWPYARGSIDLEEQDVHLQDQVAVASQDTTRTLKTAKNSHIKDPIFFEGKQILDSTTVHYENSNGFIPITPTNRQRETLNLKNKNITEKDIVDSLNSTSDGQNKIHDDLENDPAYSTEARFFLSLAQNLWNRRSFDTEENPDEFELLKVKNDTPAVANYQEFYEKYQTDSSRADDFDNNSGRSYVANYERDRKPPTNIRDRVRNIQNYMTSYTSNVQHPSGNPYDRFYSYNNLKDSQMKDNHQHEKVHNNYYAQDSHGYGDQRGSGGSRQTVAPIPLKINYDTTETVKKPKLYSVREPSSTVKNRHRNSKPVIVVEPSDYKMNVKIGSQSTRSQASVAAPYKTSSSASDSVQDDSAKHYAHEALFNRDDGHHYDRTEESKDFSEENAEYFEITERPRKVHKSRRRPYVSETSRRLPKEHRGITEEIFEAEVPKKRPNASKSKAHRHRPKSNIWIDEDNRSQLQEESSEERNYDARAKGRFNVDITDTKFQNSKSNAVNSWTHLTPNLEISHSSGIEIDQIEKPKLIVPVKVNLVPLGKFDHATALGNSQGFDISNAVLQNFVTANPVINTVTPVVNTPQSVISHNLPPQNTQKNVQNVQNHNYVVGTPASAGSPVSDVIVGQSSFHNPIQAVLVPEQNVQSKYSENLRPQYVHSTVSPVYAVTSSGPSSLQNIPVSNFQSSVTPRPTYTATANIASNVQPMAVNQAQGIHAGPHIVISQATQQPFANYAQANGPFPLNQNIQVNSNGLHGQNLISNENRNAQTVQIASTIPNPHVISNINLLTAESQTKRQQTSLDANGQYFTSAGHSVSNNGQKHTNGYENNGNFYLQSNVPIIKPQLHENFYQSFRDDNLTPRIKTYVQNAHLAPTQVLQHAGNLNNLNFNNPNAFVPTEQNVQNFQNFNFSGQKNRDQNQQILKAANDIFENTLKQLQQLQKSQNVKTNRAPNQSYRTNDNVGSNSIQNSANAFSPTSGNFARAQLPNVGRQNVEILNPNIKPSPIDLTLFNPFESIGNYPTLLSTPIPIYSTSFAVTSKPILSTTVESIGLQKYVDSLTEIGAKANSAKLDLKGSASQNHGAERPLFNPINFVPNVDLIKNQRLLNSKLALNEPLLHNLNLVPLVPGGNFFKNSFGSHTDLFNKPKLTSDLEKYAEEMFKESLKTIYNSQKWNNDRQAQQDKNITDSIEVSKLKNEMLFKNSFPDIKQSKEILEAHFSENKLRAVDVSKQSEQKKNLNDAKKTESQNVDVDQLFKNDFKIHSPESKEPIHIYYDRPQNGPNRPPSDLGQSIFGNGNSNDYRNKNFPNHFLTPPKPNSFISKSPFHDKVVKKRPGPGQGPNPLRFNNFEKGNSRPISRPNGQKPFNSDVAASNNLGIHVEGPRFEAFQGRPPYESDNGNFESRPKPYSDYSQNSKDFTTYPTLTTSTPELEHFASPNKLKKSNHEIYDINHPRTQNLLGLLMKNKQLPSGNSENYFRDRDELKHYFENEKRRLQLQFYDDSLKNFQKKSDKSEAALKAKLPNNERKNS</sequence>
<gene>
    <name evidence="4" type="primary">LOC112494255</name>
</gene>
<proteinExistence type="predicted"/>
<keyword evidence="3" id="KW-1185">Reference proteome</keyword>
<feature type="region of interest" description="Disordered" evidence="1">
    <location>
        <begin position="1278"/>
        <end position="1373"/>
    </location>
</feature>
<organism evidence="3 4">
    <name type="scientific">Cephus cinctus</name>
    <name type="common">Wheat stem sawfly</name>
    <dbReference type="NCBI Taxonomy" id="211228"/>
    <lineage>
        <taxon>Eukaryota</taxon>
        <taxon>Metazoa</taxon>
        <taxon>Ecdysozoa</taxon>
        <taxon>Arthropoda</taxon>
        <taxon>Hexapoda</taxon>
        <taxon>Insecta</taxon>
        <taxon>Pterygota</taxon>
        <taxon>Neoptera</taxon>
        <taxon>Endopterygota</taxon>
        <taxon>Hymenoptera</taxon>
        <taxon>Cephoidea</taxon>
        <taxon>Cephidae</taxon>
        <taxon>Cephus</taxon>
    </lineage>
</organism>
<feature type="region of interest" description="Disordered" evidence="1">
    <location>
        <begin position="443"/>
        <end position="484"/>
    </location>
</feature>
<accession>A0AAJ7W0K7</accession>